<dbReference type="Proteomes" id="UP001060085">
    <property type="component" value="Linkage Group LG03"/>
</dbReference>
<dbReference type="EMBL" id="CM044703">
    <property type="protein sequence ID" value="KAI5674560.1"/>
    <property type="molecule type" value="Genomic_DNA"/>
</dbReference>
<evidence type="ECO:0000313" key="1">
    <source>
        <dbReference type="EMBL" id="KAI5674560.1"/>
    </source>
</evidence>
<organism evidence="1 2">
    <name type="scientific">Catharanthus roseus</name>
    <name type="common">Madagascar periwinkle</name>
    <name type="synonym">Vinca rosea</name>
    <dbReference type="NCBI Taxonomy" id="4058"/>
    <lineage>
        <taxon>Eukaryota</taxon>
        <taxon>Viridiplantae</taxon>
        <taxon>Streptophyta</taxon>
        <taxon>Embryophyta</taxon>
        <taxon>Tracheophyta</taxon>
        <taxon>Spermatophyta</taxon>
        <taxon>Magnoliopsida</taxon>
        <taxon>eudicotyledons</taxon>
        <taxon>Gunneridae</taxon>
        <taxon>Pentapetalae</taxon>
        <taxon>asterids</taxon>
        <taxon>lamiids</taxon>
        <taxon>Gentianales</taxon>
        <taxon>Apocynaceae</taxon>
        <taxon>Rauvolfioideae</taxon>
        <taxon>Vinceae</taxon>
        <taxon>Catharanthinae</taxon>
        <taxon>Catharanthus</taxon>
    </lineage>
</organism>
<keyword evidence="2" id="KW-1185">Reference proteome</keyword>
<name>A0ACC0BPH3_CATRO</name>
<evidence type="ECO:0000313" key="2">
    <source>
        <dbReference type="Proteomes" id="UP001060085"/>
    </source>
</evidence>
<accession>A0ACC0BPH3</accession>
<proteinExistence type="predicted"/>
<comment type="caution">
    <text evidence="1">The sequence shown here is derived from an EMBL/GenBank/DDBJ whole genome shotgun (WGS) entry which is preliminary data.</text>
</comment>
<sequence>MANVEECSGNGDSSSTIFTQLKNLCVQLLELLQNPKKSSSSPSQLLQLIRHSPPDALQPFFDYALFPLLLLLDAAVESRSLPKGDVKERSVVSGAPEVAHKVSDVVAEAVLSCLEELLYKCHVGSVDQLVVILKKLTHGALLSPLEAAEEFREGIIRCFRALLLSVRPCSDELCSCKQLEGCPLLLAHSDQQSSLAKVLKYTSDPDQCLLAFLQSESAAAAIGHWLSLLLKAADVEAARGHRGSASLRVEAFTTLRVLISKVGNADALAFFLPGVVSQIGRVLSVSKTMISGAAGSTEALDQAIRSLAEFLTIVLKDDHNLPALSEFQEDFPIPDTSKEKSLVSFLDELRHLPSKIQHGGVMAIKDSSEVLHAGPPVSDMKVDGSVSPNGVGGTFRANRTKDWMTNTSLHINKLFSATFPHLCVHPSKKVRLGILAAIQTFLSKCNCTLKESRLLLLECLFLLMFDDSQEVSSVAQAFFGQLYSSSKKHEIQHDISVIFGRLVEKLPQVVLGNEESRALSHVRKLLVVIYFSGPRFVVDFLCQSPVTAARFMDAFALCLSQNSVFAGSLDKLVLTRPLGYLHSIAEMKSIMDIDAKGAEHVGMPNNKMSYPSKKMQKAYELPRLPPWFVYVGSEKLYEALAGVLRLVGLALFADSRSEGSLSVIVDIPLGYLRKLILEIRAKEHSLESWESWYDRTGSGQLVRQASTAACILNEMIFGLSDQAISTFARMFQNANLKEQGIEGFNAIVDNQSGKLQETMADKIFLRGCRETGLRNELIDCIGSILHEYLSPEVWTLPVEHTDSVLQSNRGGAALSLHFFRDTAMLYQEIYTFLNLWWFLFLFLFGCLLVVTEGIGIFAMCLGKDFSSYGFLHSSLFKLLEILICSNFEVRAASDSVLHTIAATLEYRTVGHLVLANSDYIIDSICRQLHHLDLNPQMPEVLAVMLSYIDIGHMILPLLEEPMHAVSQQLEILGRHQHPELTMPFLKAVAEIAKASKHEACTLPSRAEAFFNDIQTNVSDIEKRLDSSFPFEGETAMESRESERETGSCSSLYILREYWESIVFQLNNSRRYRRTIGSIAGSCLIAATPIIASTNQAACLIALGIIEDGIVALAQVEDSYKHEKATKEALEKVFSICSFPDLQDTLDAAEDESGENRLLPAMNKIWPLLVSCVRNRNPAAVRTCSCTISKVVQICGGDFFSRRFYADGIHFWKLLSVSPFQRKPISKEEKIPLQLPYRRSSLTSSEDKVAELSDLKVQAALLEMIADIARNKRSASALEAVLKKVSGLVVGIACSGVIGLREAAIKALVSLATIDPDLIWLLLADVYFSLKKKDMPLPPGEEFPEISEILPPPVSSKGYLYVFYGGQSYGFEIDATAVEHVFKTLHALSFTSQVYS</sequence>
<gene>
    <name evidence="1" type="ORF">M9H77_14924</name>
</gene>
<reference evidence="2" key="1">
    <citation type="journal article" date="2023" name="Nat. Plants">
        <title>Single-cell RNA sequencing provides a high-resolution roadmap for understanding the multicellular compartmentation of specialized metabolism.</title>
        <authorList>
            <person name="Sun S."/>
            <person name="Shen X."/>
            <person name="Li Y."/>
            <person name="Li Y."/>
            <person name="Wang S."/>
            <person name="Li R."/>
            <person name="Zhang H."/>
            <person name="Shen G."/>
            <person name="Guo B."/>
            <person name="Wei J."/>
            <person name="Xu J."/>
            <person name="St-Pierre B."/>
            <person name="Chen S."/>
            <person name="Sun C."/>
        </authorList>
    </citation>
    <scope>NUCLEOTIDE SEQUENCE [LARGE SCALE GENOMIC DNA]</scope>
</reference>
<protein>
    <submittedName>
        <fullName evidence="1">Uncharacterized protein</fullName>
    </submittedName>
</protein>